<feature type="domain" description="DEAD-box RNA helicase Q" evidence="7">
    <location>
        <begin position="5"/>
        <end position="33"/>
    </location>
</feature>
<evidence type="ECO:0000259" key="7">
    <source>
        <dbReference type="PROSITE" id="PS51195"/>
    </source>
</evidence>
<feature type="domain" description="Helicase ATP-binding" evidence="5">
    <location>
        <begin position="36"/>
        <end position="207"/>
    </location>
</feature>
<dbReference type="InterPro" id="IPR050079">
    <property type="entry name" value="DEAD_box_RNA_helicase"/>
</dbReference>
<dbReference type="Pfam" id="PF00270">
    <property type="entry name" value="DEAD"/>
    <property type="match status" value="1"/>
</dbReference>
<keyword evidence="1" id="KW-0547">Nucleotide-binding</keyword>
<dbReference type="SUPFAM" id="SSF52540">
    <property type="entry name" value="P-loop containing nucleoside triphosphate hydrolases"/>
    <property type="match status" value="1"/>
</dbReference>
<proteinExistence type="predicted"/>
<dbReference type="PANTHER" id="PTHR47959">
    <property type="entry name" value="ATP-DEPENDENT RNA HELICASE RHLE-RELATED"/>
    <property type="match status" value="1"/>
</dbReference>
<dbReference type="SMART" id="SM00487">
    <property type="entry name" value="DEXDc"/>
    <property type="match status" value="1"/>
</dbReference>
<sequence length="391" mass="42893">MTETTTFEALGVATDLIEALREQGINAPFAIQNLTIADGIAGRDVCGKAQTGSGKTLAFGVPMLQRVSKAEPKRPTGLILVPTRELAVQVKDALSPLGKAFGVSVKAMYGGVSMDPQVDALRKGVEIIVGTPGRLIDLMERNEMELSGVEVMVLDEADRMADMGFMPQVQKILYRATGPHQTMLFSATLDGAVDRLVQKYMVDPVFHEVESNEPTVEQMRHHFLQVHQLDKVKVAAAIARGVNRTLIFRSTKRGADKLVEQLEREGIKAGAIHGDLRQSAREKALADFSAGKMSVLVATDVAARGIHVDGVDVVIHYDPSHDHKDYLHRSGRTARAGEQGVAVTLMLYNQENEVRVVMRRLRIEQSIVEVFSNDERLGDLRAWEPTPVRAS</sequence>
<dbReference type="Gene3D" id="3.40.50.300">
    <property type="entry name" value="P-loop containing nucleotide triphosphate hydrolases"/>
    <property type="match status" value="2"/>
</dbReference>
<evidence type="ECO:0000256" key="4">
    <source>
        <dbReference type="ARBA" id="ARBA00022840"/>
    </source>
</evidence>
<dbReference type="InterPro" id="IPR001650">
    <property type="entry name" value="Helicase_C-like"/>
</dbReference>
<evidence type="ECO:0000259" key="5">
    <source>
        <dbReference type="PROSITE" id="PS51192"/>
    </source>
</evidence>
<gene>
    <name evidence="8" type="ORF">UFOPK2242_00626</name>
    <name evidence="9" type="ORF">UFOPK3974_00240</name>
</gene>
<dbReference type="InterPro" id="IPR014014">
    <property type="entry name" value="RNA_helicase_DEAD_Q_motif"/>
</dbReference>
<evidence type="ECO:0000259" key="6">
    <source>
        <dbReference type="PROSITE" id="PS51194"/>
    </source>
</evidence>
<dbReference type="EMBL" id="CAFBOR010000018">
    <property type="protein sequence ID" value="CAB4978875.1"/>
    <property type="molecule type" value="Genomic_DNA"/>
</dbReference>
<name>A0A6J6KZ55_9ZZZZ</name>
<dbReference type="GO" id="GO:0003676">
    <property type="term" value="F:nucleic acid binding"/>
    <property type="evidence" value="ECO:0007669"/>
    <property type="project" value="InterPro"/>
</dbReference>
<dbReference type="InterPro" id="IPR014001">
    <property type="entry name" value="Helicase_ATP-bd"/>
</dbReference>
<protein>
    <submittedName>
        <fullName evidence="8">Unannotated protein</fullName>
    </submittedName>
</protein>
<evidence type="ECO:0000256" key="1">
    <source>
        <dbReference type="ARBA" id="ARBA00022741"/>
    </source>
</evidence>
<accession>A0A6J6KZ55</accession>
<dbReference type="GO" id="GO:0005829">
    <property type="term" value="C:cytosol"/>
    <property type="evidence" value="ECO:0007669"/>
    <property type="project" value="TreeGrafter"/>
</dbReference>
<dbReference type="CDD" id="cd18787">
    <property type="entry name" value="SF2_C_DEAD"/>
    <property type="match status" value="1"/>
</dbReference>
<dbReference type="PROSITE" id="PS51194">
    <property type="entry name" value="HELICASE_CTER"/>
    <property type="match status" value="1"/>
</dbReference>
<dbReference type="InterPro" id="IPR011545">
    <property type="entry name" value="DEAD/DEAH_box_helicase_dom"/>
</dbReference>
<evidence type="ECO:0000313" key="9">
    <source>
        <dbReference type="EMBL" id="CAB4978875.1"/>
    </source>
</evidence>
<keyword evidence="2" id="KW-0378">Hydrolase</keyword>
<evidence type="ECO:0000313" key="8">
    <source>
        <dbReference type="EMBL" id="CAB4655060.1"/>
    </source>
</evidence>
<feature type="domain" description="Helicase C-terminal" evidence="6">
    <location>
        <begin position="233"/>
        <end position="378"/>
    </location>
</feature>
<reference evidence="8" key="1">
    <citation type="submission" date="2020-05" db="EMBL/GenBank/DDBJ databases">
        <authorList>
            <person name="Chiriac C."/>
            <person name="Salcher M."/>
            <person name="Ghai R."/>
            <person name="Kavagutti S V."/>
        </authorList>
    </citation>
    <scope>NUCLEOTIDE SEQUENCE</scope>
</reference>
<dbReference type="InterPro" id="IPR027417">
    <property type="entry name" value="P-loop_NTPase"/>
</dbReference>
<dbReference type="GO" id="GO:0016787">
    <property type="term" value="F:hydrolase activity"/>
    <property type="evidence" value="ECO:0007669"/>
    <property type="project" value="UniProtKB-KW"/>
</dbReference>
<evidence type="ECO:0000256" key="2">
    <source>
        <dbReference type="ARBA" id="ARBA00022801"/>
    </source>
</evidence>
<evidence type="ECO:0000256" key="3">
    <source>
        <dbReference type="ARBA" id="ARBA00022806"/>
    </source>
</evidence>
<dbReference type="SMART" id="SM00490">
    <property type="entry name" value="HELICc"/>
    <property type="match status" value="1"/>
</dbReference>
<dbReference type="Pfam" id="PF00271">
    <property type="entry name" value="Helicase_C"/>
    <property type="match status" value="1"/>
</dbReference>
<dbReference type="PROSITE" id="PS51195">
    <property type="entry name" value="Q_MOTIF"/>
    <property type="match status" value="1"/>
</dbReference>
<dbReference type="GO" id="GO:0003724">
    <property type="term" value="F:RNA helicase activity"/>
    <property type="evidence" value="ECO:0007669"/>
    <property type="project" value="InterPro"/>
</dbReference>
<dbReference type="AlphaFoldDB" id="A0A6J6KZ55"/>
<dbReference type="PANTHER" id="PTHR47959:SF13">
    <property type="entry name" value="ATP-DEPENDENT RNA HELICASE RHLE"/>
    <property type="match status" value="1"/>
</dbReference>
<keyword evidence="3" id="KW-0347">Helicase</keyword>
<dbReference type="PROSITE" id="PS51192">
    <property type="entry name" value="HELICASE_ATP_BIND_1"/>
    <property type="match status" value="1"/>
</dbReference>
<organism evidence="8">
    <name type="scientific">freshwater metagenome</name>
    <dbReference type="NCBI Taxonomy" id="449393"/>
    <lineage>
        <taxon>unclassified sequences</taxon>
        <taxon>metagenomes</taxon>
        <taxon>ecological metagenomes</taxon>
    </lineage>
</organism>
<dbReference type="EMBL" id="CAEZWM010000060">
    <property type="protein sequence ID" value="CAB4655060.1"/>
    <property type="molecule type" value="Genomic_DNA"/>
</dbReference>
<keyword evidence="4" id="KW-0067">ATP-binding</keyword>
<dbReference type="InterPro" id="IPR044742">
    <property type="entry name" value="DEAD/DEAH_RhlB"/>
</dbReference>
<dbReference type="CDD" id="cd00268">
    <property type="entry name" value="DEADc"/>
    <property type="match status" value="1"/>
</dbReference>
<dbReference type="GO" id="GO:0005524">
    <property type="term" value="F:ATP binding"/>
    <property type="evidence" value="ECO:0007669"/>
    <property type="project" value="UniProtKB-KW"/>
</dbReference>